<dbReference type="FunCoup" id="A0A7I4AUM6">
    <property type="interactions" value="1348"/>
</dbReference>
<evidence type="ECO:0000259" key="1">
    <source>
        <dbReference type="Pfam" id="PF16561"/>
    </source>
</evidence>
<protein>
    <recommendedName>
        <fullName evidence="1">AMP-activated protein kinase glycogen-binding domain-containing protein</fullName>
    </recommendedName>
</protein>
<accession>A0A7I4AUM6</accession>
<reference evidence="2 3" key="1">
    <citation type="journal article" date="2008" name="Science">
        <title>The Physcomitrella genome reveals evolutionary insights into the conquest of land by plants.</title>
        <authorList>
            <person name="Rensing S."/>
            <person name="Lang D."/>
            <person name="Zimmer A."/>
            <person name="Terry A."/>
            <person name="Salamov A."/>
            <person name="Shapiro H."/>
            <person name="Nishiyama T."/>
            <person name="Perroud P.-F."/>
            <person name="Lindquist E."/>
            <person name="Kamisugi Y."/>
            <person name="Tanahashi T."/>
            <person name="Sakakibara K."/>
            <person name="Fujita T."/>
            <person name="Oishi K."/>
            <person name="Shin-I T."/>
            <person name="Kuroki Y."/>
            <person name="Toyoda A."/>
            <person name="Suzuki Y."/>
            <person name="Hashimoto A."/>
            <person name="Yamaguchi K."/>
            <person name="Sugano A."/>
            <person name="Kohara Y."/>
            <person name="Fujiyama A."/>
            <person name="Anterola A."/>
            <person name="Aoki S."/>
            <person name="Ashton N."/>
            <person name="Barbazuk W.B."/>
            <person name="Barker E."/>
            <person name="Bennetzen J."/>
            <person name="Bezanilla M."/>
            <person name="Blankenship R."/>
            <person name="Cho S.H."/>
            <person name="Dutcher S."/>
            <person name="Estelle M."/>
            <person name="Fawcett J.A."/>
            <person name="Gundlach H."/>
            <person name="Hanada K."/>
            <person name="Heyl A."/>
            <person name="Hicks K.A."/>
            <person name="Hugh J."/>
            <person name="Lohr M."/>
            <person name="Mayer K."/>
            <person name="Melkozernov A."/>
            <person name="Murata T."/>
            <person name="Nelson D."/>
            <person name="Pils B."/>
            <person name="Prigge M."/>
            <person name="Reiss B."/>
            <person name="Renner T."/>
            <person name="Rombauts S."/>
            <person name="Rushton P."/>
            <person name="Sanderfoot A."/>
            <person name="Schween G."/>
            <person name="Shiu S.-H."/>
            <person name="Stueber K."/>
            <person name="Theodoulou F.L."/>
            <person name="Tu H."/>
            <person name="Van de Peer Y."/>
            <person name="Verrier P.J."/>
            <person name="Waters E."/>
            <person name="Wood A."/>
            <person name="Yang L."/>
            <person name="Cove D."/>
            <person name="Cuming A."/>
            <person name="Hasebe M."/>
            <person name="Lucas S."/>
            <person name="Mishler D.B."/>
            <person name="Reski R."/>
            <person name="Grigoriev I."/>
            <person name="Quatrano R.S."/>
            <person name="Boore J.L."/>
        </authorList>
    </citation>
    <scope>NUCLEOTIDE SEQUENCE [LARGE SCALE GENOMIC DNA]</scope>
    <source>
        <strain evidence="2 3">cv. Gransden 2004</strain>
    </source>
</reference>
<dbReference type="SUPFAM" id="SSF81296">
    <property type="entry name" value="E set domains"/>
    <property type="match status" value="1"/>
</dbReference>
<dbReference type="AlphaFoldDB" id="A0A7I4AUM6"/>
<dbReference type="Gene3D" id="2.60.40.10">
    <property type="entry name" value="Immunoglobulins"/>
    <property type="match status" value="1"/>
</dbReference>
<dbReference type="PANTHER" id="PTHR47434">
    <property type="entry name" value="PROTEIN PTST HOMOLOG 3, CHLOROPLASTIC"/>
    <property type="match status" value="1"/>
</dbReference>
<proteinExistence type="predicted"/>
<name>A0A7I4AUM6_PHYPA</name>
<dbReference type="CDD" id="cd02859">
    <property type="entry name" value="E_set_AMPKbeta_like_N"/>
    <property type="match status" value="1"/>
</dbReference>
<dbReference type="Proteomes" id="UP000006727">
    <property type="component" value="Chromosome 15"/>
</dbReference>
<dbReference type="InterPro" id="IPR014756">
    <property type="entry name" value="Ig_E-set"/>
</dbReference>
<sequence length="390" mass="44298">MYCGLVAVTSKSEACESSKGVFKPEAVPNTRISLQDPANASQITDLVPQNRPNLLISQYEIEKNLHDLSDKDCATVDSTTQVTNSDTSNMGYDGIESKQVLPRTQNAVSFSVVSARIWFRLRVRVMKEVVTMKMPLKCILTKTSDLEDDKWVSQEPVRSVGESRESEAWQKVFMLRSKLTSFFHKPVEESMARPRRDSGVVFDIMAKQRESEELSHCFEQEKDLLSADSEAEIARLTSLLHVKNLEYRKASRELEETKAVLSLVRAKQSADMAQAKLMAVEKDLRLQAAEQAVDSLKLTQVDWWGEGSRVELAGSFNGWKSHFYLLPDLSSKALLMLPGTRSPLLWRTELWLYPGVYEIKFIVDGNWVIDDRREIVQGNLDENNLLYVEP</sequence>
<organism evidence="2 3">
    <name type="scientific">Physcomitrium patens</name>
    <name type="common">Spreading-leaved earth moss</name>
    <name type="synonym">Physcomitrella patens</name>
    <dbReference type="NCBI Taxonomy" id="3218"/>
    <lineage>
        <taxon>Eukaryota</taxon>
        <taxon>Viridiplantae</taxon>
        <taxon>Streptophyta</taxon>
        <taxon>Embryophyta</taxon>
        <taxon>Bryophyta</taxon>
        <taxon>Bryophytina</taxon>
        <taxon>Bryopsida</taxon>
        <taxon>Funariidae</taxon>
        <taxon>Funariales</taxon>
        <taxon>Funariaceae</taxon>
        <taxon>Physcomitrium</taxon>
    </lineage>
</organism>
<keyword evidence="3" id="KW-1185">Reference proteome</keyword>
<dbReference type="EMBL" id="ABEU02000015">
    <property type="status" value="NOT_ANNOTATED_CDS"/>
    <property type="molecule type" value="Genomic_DNA"/>
</dbReference>
<dbReference type="EnsemblPlants" id="Pp3c15_1130V3.3">
    <property type="protein sequence ID" value="Pp3c15_1130V3.3"/>
    <property type="gene ID" value="Pp3c15_1130"/>
</dbReference>
<dbReference type="InParanoid" id="A0A7I4AUM6"/>
<dbReference type="GO" id="GO:0009507">
    <property type="term" value="C:chloroplast"/>
    <property type="evidence" value="ECO:0000318"/>
    <property type="project" value="GO_Central"/>
</dbReference>
<reference evidence="2 3" key="2">
    <citation type="journal article" date="2018" name="Plant J.">
        <title>The Physcomitrella patens chromosome-scale assembly reveals moss genome structure and evolution.</title>
        <authorList>
            <person name="Lang D."/>
            <person name="Ullrich K.K."/>
            <person name="Murat F."/>
            <person name="Fuchs J."/>
            <person name="Jenkins J."/>
            <person name="Haas F.B."/>
            <person name="Piednoel M."/>
            <person name="Gundlach H."/>
            <person name="Van Bel M."/>
            <person name="Meyberg R."/>
            <person name="Vives C."/>
            <person name="Morata J."/>
            <person name="Symeonidi A."/>
            <person name="Hiss M."/>
            <person name="Muchero W."/>
            <person name="Kamisugi Y."/>
            <person name="Saleh O."/>
            <person name="Blanc G."/>
            <person name="Decker E.L."/>
            <person name="van Gessel N."/>
            <person name="Grimwood J."/>
            <person name="Hayes R.D."/>
            <person name="Graham S.W."/>
            <person name="Gunter L.E."/>
            <person name="McDaniel S.F."/>
            <person name="Hoernstein S.N.W."/>
            <person name="Larsson A."/>
            <person name="Li F.W."/>
            <person name="Perroud P.F."/>
            <person name="Phillips J."/>
            <person name="Ranjan P."/>
            <person name="Rokshar D.S."/>
            <person name="Rothfels C.J."/>
            <person name="Schneider L."/>
            <person name="Shu S."/>
            <person name="Stevenson D.W."/>
            <person name="Thummler F."/>
            <person name="Tillich M."/>
            <person name="Villarreal Aguilar J.C."/>
            <person name="Widiez T."/>
            <person name="Wong G.K."/>
            <person name="Wymore A."/>
            <person name="Zhang Y."/>
            <person name="Zimmer A.D."/>
            <person name="Quatrano R.S."/>
            <person name="Mayer K.F.X."/>
            <person name="Goodstein D."/>
            <person name="Casacuberta J.M."/>
            <person name="Vandepoele K."/>
            <person name="Reski R."/>
            <person name="Cuming A.C."/>
            <person name="Tuskan G.A."/>
            <person name="Maumus F."/>
            <person name="Salse J."/>
            <person name="Schmutz J."/>
            <person name="Rensing S.A."/>
        </authorList>
    </citation>
    <scope>NUCLEOTIDE SEQUENCE [LARGE SCALE GENOMIC DNA]</scope>
    <source>
        <strain evidence="2 3">cv. Gransden 2004</strain>
    </source>
</reference>
<gene>
    <name evidence="2" type="primary">LOC112292008</name>
</gene>
<dbReference type="InterPro" id="IPR013783">
    <property type="entry name" value="Ig-like_fold"/>
</dbReference>
<dbReference type="GO" id="GO:0019252">
    <property type="term" value="P:starch biosynthetic process"/>
    <property type="evidence" value="ECO:0000318"/>
    <property type="project" value="GO_Central"/>
</dbReference>
<dbReference type="PANTHER" id="PTHR47434:SF2">
    <property type="entry name" value="PROTEIN PTST HOMOLOG 3, CHLOROPLASTIC"/>
    <property type="match status" value="1"/>
</dbReference>
<dbReference type="Gramene" id="Pp3c15_1130V3.3">
    <property type="protein sequence ID" value="Pp3c15_1130V3.3"/>
    <property type="gene ID" value="Pp3c15_1130"/>
</dbReference>
<evidence type="ECO:0000313" key="2">
    <source>
        <dbReference type="EnsemblPlants" id="Pp3c15_1130V3.3"/>
    </source>
</evidence>
<feature type="domain" description="AMP-activated protein kinase glycogen-binding" evidence="1">
    <location>
        <begin position="299"/>
        <end position="388"/>
    </location>
</feature>
<reference evidence="2" key="3">
    <citation type="submission" date="2020-12" db="UniProtKB">
        <authorList>
            <consortium name="EnsemblPlants"/>
        </authorList>
    </citation>
    <scope>IDENTIFICATION</scope>
</reference>
<evidence type="ECO:0000313" key="3">
    <source>
        <dbReference type="Proteomes" id="UP000006727"/>
    </source>
</evidence>
<dbReference type="InterPro" id="IPR032640">
    <property type="entry name" value="AMPK1_CBM"/>
</dbReference>
<dbReference type="Pfam" id="PF16561">
    <property type="entry name" value="AMPK1_CBM"/>
    <property type="match status" value="1"/>
</dbReference>